<dbReference type="SUPFAM" id="SSF81383">
    <property type="entry name" value="F-box domain"/>
    <property type="match status" value="1"/>
</dbReference>
<organism evidence="2 3">
    <name type="scientific">Rotaria sordida</name>
    <dbReference type="NCBI Taxonomy" id="392033"/>
    <lineage>
        <taxon>Eukaryota</taxon>
        <taxon>Metazoa</taxon>
        <taxon>Spiralia</taxon>
        <taxon>Gnathifera</taxon>
        <taxon>Rotifera</taxon>
        <taxon>Eurotatoria</taxon>
        <taxon>Bdelloidea</taxon>
        <taxon>Philodinida</taxon>
        <taxon>Philodinidae</taxon>
        <taxon>Rotaria</taxon>
    </lineage>
</organism>
<dbReference type="OrthoDB" id="10011068at2759"/>
<protein>
    <recommendedName>
        <fullName evidence="1">F-box domain-containing protein</fullName>
    </recommendedName>
</protein>
<gene>
    <name evidence="2" type="ORF">RFH988_LOCUS3035</name>
</gene>
<name>A0A813RF70_9BILA</name>
<dbReference type="AlphaFoldDB" id="A0A813RF70"/>
<dbReference type="PROSITE" id="PS50181">
    <property type="entry name" value="FBOX"/>
    <property type="match status" value="1"/>
</dbReference>
<reference evidence="2" key="1">
    <citation type="submission" date="2021-02" db="EMBL/GenBank/DDBJ databases">
        <authorList>
            <person name="Nowell W R."/>
        </authorList>
    </citation>
    <scope>NUCLEOTIDE SEQUENCE</scope>
</reference>
<evidence type="ECO:0000259" key="1">
    <source>
        <dbReference type="PROSITE" id="PS50181"/>
    </source>
</evidence>
<comment type="caution">
    <text evidence="2">The sequence shown here is derived from an EMBL/GenBank/DDBJ whole genome shotgun (WGS) entry which is preliminary data.</text>
</comment>
<dbReference type="InterPro" id="IPR036047">
    <property type="entry name" value="F-box-like_dom_sf"/>
</dbReference>
<dbReference type="EMBL" id="CAJNOO010000069">
    <property type="protein sequence ID" value="CAF0783472.1"/>
    <property type="molecule type" value="Genomic_DNA"/>
</dbReference>
<dbReference type="InterPro" id="IPR001810">
    <property type="entry name" value="F-box_dom"/>
</dbReference>
<evidence type="ECO:0000313" key="3">
    <source>
        <dbReference type="Proteomes" id="UP000663882"/>
    </source>
</evidence>
<dbReference type="Gene3D" id="3.80.10.10">
    <property type="entry name" value="Ribonuclease Inhibitor"/>
    <property type="match status" value="1"/>
</dbReference>
<proteinExistence type="predicted"/>
<evidence type="ECO:0000313" key="2">
    <source>
        <dbReference type="EMBL" id="CAF0783472.1"/>
    </source>
</evidence>
<dbReference type="Pfam" id="PF00646">
    <property type="entry name" value="F-box"/>
    <property type="match status" value="1"/>
</dbReference>
<sequence>MNTLNKNDINILDLPDEILLIILQKLNMVDVFYSLVDLNKRFNQLIFDPLYIHHLDVTDKTSLDHNSPVDNQVFDQIRTKILPRLHCKVNKITVTSPSMEYIFNTIDYSQLHSLSLVNFQQETLLQYLTSDVIFCRILSDQITHLKVKIKGDIVVKLSNGNEQNLFTLILFLCKHLTDLTISQWFRSSLTDSTFNLTLMCPGSLTLTKMKINVNTFDDCLYILNGYFECLSTLIIDIYKISESTSNIDNTSKLPKLKYFSLISYFQTYAYDKRIVPLLRRMLNLEELTLLIAIVRIKLPYIDGTHLYNDFLVEMPRLNKFTFSINTLVYDEGVKIDLPSNDDIQNSFIKIGYQHLDSYANVMKTGGSCHVYSLPYQFDSFLHLTNSFRRDNFYTVRWLVMTDAYSFEHEFFQIISQDFPFLQRLSVINFEPQKNKQHSSRLIIFAQVYDLTIGFVHIDYVEEFLLETNIRLPRLTILGIKYESLAMVTNNFTNDAARLNCSQLRHITILEPYVRPENFHSYFPLL</sequence>
<accession>A0A813RF70</accession>
<dbReference type="Proteomes" id="UP000663882">
    <property type="component" value="Unassembled WGS sequence"/>
</dbReference>
<feature type="domain" description="F-box" evidence="1">
    <location>
        <begin position="8"/>
        <end position="55"/>
    </location>
</feature>
<dbReference type="InterPro" id="IPR032675">
    <property type="entry name" value="LRR_dom_sf"/>
</dbReference>